<evidence type="ECO:0000313" key="1">
    <source>
        <dbReference type="EMBL" id="ESE40356.1"/>
    </source>
</evidence>
<reference evidence="1 2" key="1">
    <citation type="journal article" date="2013" name="Genome Announc.">
        <title>Draft Genome Sequence of Shewanella decolorationis S12, a Dye-Degrading Bacterium Isolated from a Wastewater Treatment Plant.</title>
        <authorList>
            <person name="Xu M."/>
            <person name="Fang Y."/>
            <person name="Liu J."/>
            <person name="Chen X."/>
            <person name="Sun G."/>
            <person name="Guo J."/>
            <person name="Hua Z."/>
            <person name="Tu Q."/>
            <person name="Wu L."/>
            <person name="Zhou J."/>
            <person name="Liu X."/>
        </authorList>
    </citation>
    <scope>NUCLEOTIDE SEQUENCE [LARGE SCALE GENOMIC DNA]</scope>
    <source>
        <strain evidence="1 2">S12</strain>
    </source>
</reference>
<dbReference type="EMBL" id="AXZL01000072">
    <property type="protein sequence ID" value="ESE40356.1"/>
    <property type="molecule type" value="Genomic_DNA"/>
</dbReference>
<dbReference type="Proteomes" id="UP000017548">
    <property type="component" value="Unassembled WGS sequence"/>
</dbReference>
<comment type="caution">
    <text evidence="1">The sequence shown here is derived from an EMBL/GenBank/DDBJ whole genome shotgun (WGS) entry which is preliminary data.</text>
</comment>
<gene>
    <name evidence="1" type="ORF">SHD_3108</name>
</gene>
<protein>
    <submittedName>
        <fullName evidence="1">Uncharacterized protein</fullName>
    </submittedName>
</protein>
<keyword evidence="2" id="KW-1185">Reference proteome</keyword>
<accession>A0ABN0PJU0</accession>
<name>A0ABN0PJU0_9GAMM</name>
<sequence length="105" mass="11781">MYTNNLLIRKVDMTRYLKVGDSCKVCSTPRVDIIHQTLLEILELRPSIKSIPESVLAKGKDFYAICPCCDAYALGIELSTGFPFTEADGNITNIQELTSRSDWGY</sequence>
<evidence type="ECO:0000313" key="2">
    <source>
        <dbReference type="Proteomes" id="UP000017548"/>
    </source>
</evidence>
<organism evidence="1 2">
    <name type="scientific">Shewanella decolorationis S12</name>
    <dbReference type="NCBI Taxonomy" id="1353536"/>
    <lineage>
        <taxon>Bacteria</taxon>
        <taxon>Pseudomonadati</taxon>
        <taxon>Pseudomonadota</taxon>
        <taxon>Gammaproteobacteria</taxon>
        <taxon>Alteromonadales</taxon>
        <taxon>Shewanellaceae</taxon>
        <taxon>Shewanella</taxon>
    </lineage>
</organism>
<proteinExistence type="predicted"/>